<comment type="caution">
    <text evidence="2">The sequence shown here is derived from an EMBL/GenBank/DDBJ whole genome shotgun (WGS) entry which is preliminary data.</text>
</comment>
<feature type="compositionally biased region" description="Basic and acidic residues" evidence="1">
    <location>
        <begin position="193"/>
        <end position="207"/>
    </location>
</feature>
<accession>A0A093UUL6</accession>
<proteinExistence type="predicted"/>
<protein>
    <submittedName>
        <fullName evidence="2">Collagen alpha-3(VI) chain</fullName>
    </submittedName>
</protein>
<organism evidence="2">
    <name type="scientific">Talaromyces marneffei PM1</name>
    <dbReference type="NCBI Taxonomy" id="1077442"/>
    <lineage>
        <taxon>Eukaryota</taxon>
        <taxon>Fungi</taxon>
        <taxon>Dikarya</taxon>
        <taxon>Ascomycota</taxon>
        <taxon>Pezizomycotina</taxon>
        <taxon>Eurotiomycetes</taxon>
        <taxon>Eurotiomycetidae</taxon>
        <taxon>Eurotiales</taxon>
        <taxon>Trichocomaceae</taxon>
        <taxon>Talaromyces</taxon>
        <taxon>Talaromyces sect. Talaromyces</taxon>
    </lineage>
</organism>
<evidence type="ECO:0000256" key="1">
    <source>
        <dbReference type="SAM" id="MobiDB-lite"/>
    </source>
</evidence>
<keyword evidence="2" id="KW-0176">Collagen</keyword>
<dbReference type="PANTHER" id="PTHR24637">
    <property type="entry name" value="COLLAGEN"/>
    <property type="match status" value="1"/>
</dbReference>
<dbReference type="AlphaFoldDB" id="A0A093UUL6"/>
<name>A0A093UUL6_TALMA</name>
<dbReference type="HOGENOM" id="CLU_1008935_0_0_1"/>
<dbReference type="EMBL" id="JPOX01000060">
    <property type="protein sequence ID" value="KFX41404.1"/>
    <property type="molecule type" value="Genomic_DNA"/>
</dbReference>
<dbReference type="InterPro" id="IPR008160">
    <property type="entry name" value="Collagen"/>
</dbReference>
<dbReference type="Pfam" id="PF01391">
    <property type="entry name" value="Collagen"/>
    <property type="match status" value="1"/>
</dbReference>
<sequence length="276" mass="29962">MTRDHITPVRFGHGLVAIQGFENYLRAPAAPHSLTQALCPSVPWGRSESQTYILCSTSRKMVDSSSMKSREGLVMAELLLLLRDIFLLKAAGTSRHESFHYVDHNDFSRSFGNNRKSGATDSTFGHTPEGALEKMESMGPSGHQDPLEELVLRVHEDHQDRWDREDTTGLTVRVDYLDKMVNLAEMMDGTDGMGRDGKDGKGGKDGIDDTPGPPGAIGPRGRDGTDGVRGPPGQDGRDGTNGLPGPAGLNGRDGRDFHIDRNNVIRFTGGIQGRAV</sequence>
<reference evidence="2" key="1">
    <citation type="journal article" date="2014" name="PLoS Genet.">
        <title>Signature Gene Expression Reveals Novel Clues to the Molecular Mechanisms of Dimorphic Transition in Penicillium marneffei.</title>
        <authorList>
            <person name="Yang E."/>
            <person name="Wang G."/>
            <person name="Cai J."/>
            <person name="Woo P.C."/>
            <person name="Lau S.K."/>
            <person name="Yuen K.-Y."/>
            <person name="Chow W.-N."/>
            <person name="Lin X."/>
        </authorList>
    </citation>
    <scope>NUCLEOTIDE SEQUENCE [LARGE SCALE GENOMIC DNA]</scope>
    <source>
        <strain evidence="2">PM1</strain>
    </source>
</reference>
<dbReference type="PANTHER" id="PTHR24637:SF421">
    <property type="entry name" value="CUTICLE COLLAGEN DPY-2"/>
    <property type="match status" value="1"/>
</dbReference>
<evidence type="ECO:0000313" key="2">
    <source>
        <dbReference type="EMBL" id="KFX41404.1"/>
    </source>
</evidence>
<gene>
    <name evidence="2" type="ORF">GQ26_0600110</name>
</gene>
<feature type="region of interest" description="Disordered" evidence="1">
    <location>
        <begin position="187"/>
        <end position="257"/>
    </location>
</feature>